<evidence type="ECO:0000313" key="3">
    <source>
        <dbReference type="EMBL" id="CAD8314167.1"/>
    </source>
</evidence>
<reference evidence="3" key="1">
    <citation type="submission" date="2021-01" db="EMBL/GenBank/DDBJ databases">
        <authorList>
            <person name="Corre E."/>
            <person name="Pelletier E."/>
            <person name="Niang G."/>
            <person name="Scheremetjew M."/>
            <person name="Finn R."/>
            <person name="Kale V."/>
            <person name="Holt S."/>
            <person name="Cochrane G."/>
            <person name="Meng A."/>
            <person name="Brown T."/>
            <person name="Cohen L."/>
        </authorList>
    </citation>
    <scope>NUCLEOTIDE SEQUENCE</scope>
    <source>
        <strain evidence="3">CCMP147</strain>
    </source>
</reference>
<evidence type="ECO:0000256" key="1">
    <source>
        <dbReference type="SAM" id="MobiDB-lite"/>
    </source>
</evidence>
<sequence>MPDFGQPCFRTPKEFASPALPLNVQRKPLPLPLSIAEWGERVRNPLRDTVGLGGKARVESVSSSHAVVGWPFPNPSLVSRPRPAFLSERAAAKVEGSDKAKERQRTGAGRGNKNPSLSNDQGGER</sequence>
<protein>
    <submittedName>
        <fullName evidence="3">Uncharacterized protein</fullName>
    </submittedName>
</protein>
<evidence type="ECO:0000313" key="2">
    <source>
        <dbReference type="EMBL" id="CAD8314166.1"/>
    </source>
</evidence>
<dbReference type="EMBL" id="HBED01026051">
    <property type="protein sequence ID" value="CAD8314166.1"/>
    <property type="molecule type" value="Transcribed_RNA"/>
</dbReference>
<proteinExistence type="predicted"/>
<organism evidence="3">
    <name type="scientific">Pseudictyota dubia</name>
    <dbReference type="NCBI Taxonomy" id="2749911"/>
    <lineage>
        <taxon>Eukaryota</taxon>
        <taxon>Sar</taxon>
        <taxon>Stramenopiles</taxon>
        <taxon>Ochrophyta</taxon>
        <taxon>Bacillariophyta</taxon>
        <taxon>Mediophyceae</taxon>
        <taxon>Biddulphiophycidae</taxon>
        <taxon>Eupodiscales</taxon>
        <taxon>Odontellaceae</taxon>
        <taxon>Pseudictyota</taxon>
    </lineage>
</organism>
<accession>A0A6U2EDD6</accession>
<name>A0A6U2EDD6_9STRA</name>
<gene>
    <name evidence="2" type="ORF">TDUB1175_LOCUS12955</name>
    <name evidence="3" type="ORF">TDUB1175_LOCUS12956</name>
</gene>
<dbReference type="EMBL" id="HBED01026052">
    <property type="protein sequence ID" value="CAD8314167.1"/>
    <property type="molecule type" value="Transcribed_RNA"/>
</dbReference>
<feature type="region of interest" description="Disordered" evidence="1">
    <location>
        <begin position="63"/>
        <end position="125"/>
    </location>
</feature>
<feature type="compositionally biased region" description="Polar residues" evidence="1">
    <location>
        <begin position="113"/>
        <end position="125"/>
    </location>
</feature>
<dbReference type="AlphaFoldDB" id="A0A6U2EDD6"/>
<feature type="compositionally biased region" description="Basic and acidic residues" evidence="1">
    <location>
        <begin position="90"/>
        <end position="105"/>
    </location>
</feature>